<keyword evidence="2" id="KW-0732">Signal</keyword>
<evidence type="ECO:0000256" key="1">
    <source>
        <dbReference type="SAM" id="MobiDB-lite"/>
    </source>
</evidence>
<reference evidence="3 4" key="1">
    <citation type="submission" date="2020-08" db="EMBL/GenBank/DDBJ databases">
        <title>Functional genomics of gut bacteria from endangered species of beetles.</title>
        <authorList>
            <person name="Carlos-Shanley C."/>
        </authorList>
    </citation>
    <scope>NUCLEOTIDE SEQUENCE [LARGE SCALE GENOMIC DNA]</scope>
    <source>
        <strain evidence="3 4">S00239</strain>
    </source>
</reference>
<evidence type="ECO:0000313" key="4">
    <source>
        <dbReference type="Proteomes" id="UP000562027"/>
    </source>
</evidence>
<feature type="signal peptide" evidence="2">
    <location>
        <begin position="1"/>
        <end position="19"/>
    </location>
</feature>
<dbReference type="Gene3D" id="3.40.50.10610">
    <property type="entry name" value="ABC-type transport auxiliary lipoprotein component"/>
    <property type="match status" value="1"/>
</dbReference>
<gene>
    <name evidence="3" type="ORF">HNP55_004207</name>
</gene>
<sequence length="476" mass="49527">MWRHSVLALCACAALVACGNKDEAAAKSAAAASAPAQAGAPLLDVGKLQTVPVTAAGFGASASEAVAEAMKLALLQVNGAAIDMSTLSVKYGLDVTLGKNSASLRAQEFTDAVQQRSGGVIQGFKLLELVEPGLLDKRYKASIEARIASFSAPESLQKIKLVVAPLKFPAALITVGGSSVASAEVAANVRQRVVDALVNSGRFAVLDREFNAELEQELDLIAGGRAPAAEQAKLAQAVSADLVWTGKVSSMAYQRHAQQLRASNRELVSYSGGWALSQKLVNVATRQVVVADSLQGKAPSTEATTMDPGVDGRKVLENMTNDLVKQVVASIMRRSFPVTVVQREGDKVVLSQGGGTLRQGARYAVVQLGGELKDPQTGQSLGRSEQPCCELVVERVTPNLSYGRLEGASAALEALPLQALQLREELAASALKAGPAADKNAAAEPGQAKPARSPKPAAAEPKEQAAPAAPKADDKW</sequence>
<organism evidence="3 4">
    <name type="scientific">Roseateles oligotrophus</name>
    <dbReference type="NCBI Taxonomy" id="1769250"/>
    <lineage>
        <taxon>Bacteria</taxon>
        <taxon>Pseudomonadati</taxon>
        <taxon>Pseudomonadota</taxon>
        <taxon>Betaproteobacteria</taxon>
        <taxon>Burkholderiales</taxon>
        <taxon>Sphaerotilaceae</taxon>
        <taxon>Roseateles</taxon>
    </lineage>
</organism>
<dbReference type="Proteomes" id="UP000562027">
    <property type="component" value="Unassembled WGS sequence"/>
</dbReference>
<accession>A0A840LF79</accession>
<feature type="compositionally biased region" description="Low complexity" evidence="1">
    <location>
        <begin position="431"/>
        <end position="470"/>
    </location>
</feature>
<protein>
    <submittedName>
        <fullName evidence="3">Curli biogenesis system outer membrane secretion channel CsgG</fullName>
    </submittedName>
</protein>
<feature type="region of interest" description="Disordered" evidence="1">
    <location>
        <begin position="431"/>
        <end position="476"/>
    </location>
</feature>
<evidence type="ECO:0000313" key="3">
    <source>
        <dbReference type="EMBL" id="MBB4845655.1"/>
    </source>
</evidence>
<dbReference type="EMBL" id="JACHLP010000010">
    <property type="protein sequence ID" value="MBB4845655.1"/>
    <property type="molecule type" value="Genomic_DNA"/>
</dbReference>
<dbReference type="GO" id="GO:0030288">
    <property type="term" value="C:outer membrane-bounded periplasmic space"/>
    <property type="evidence" value="ECO:0007669"/>
    <property type="project" value="InterPro"/>
</dbReference>
<proteinExistence type="predicted"/>
<feature type="chain" id="PRO_5032297697" evidence="2">
    <location>
        <begin position="20"/>
        <end position="476"/>
    </location>
</feature>
<dbReference type="InterPro" id="IPR005534">
    <property type="entry name" value="Curli_assmbl/transp-comp_CsgG"/>
</dbReference>
<dbReference type="Pfam" id="PF03783">
    <property type="entry name" value="CsgG"/>
    <property type="match status" value="1"/>
</dbReference>
<keyword evidence="4" id="KW-1185">Reference proteome</keyword>
<name>A0A840LF79_9BURK</name>
<comment type="caution">
    <text evidence="3">The sequence shown here is derived from an EMBL/GenBank/DDBJ whole genome shotgun (WGS) entry which is preliminary data.</text>
</comment>
<evidence type="ECO:0000256" key="2">
    <source>
        <dbReference type="SAM" id="SignalP"/>
    </source>
</evidence>
<dbReference type="PROSITE" id="PS51257">
    <property type="entry name" value="PROKAR_LIPOPROTEIN"/>
    <property type="match status" value="1"/>
</dbReference>
<dbReference type="AlphaFoldDB" id="A0A840LF79"/>
<dbReference type="RefSeq" id="WP_184303830.1">
    <property type="nucleotide sequence ID" value="NZ_JACHLP010000010.1"/>
</dbReference>